<feature type="non-terminal residue" evidence="16">
    <location>
        <position position="558"/>
    </location>
</feature>
<organism evidence="16">
    <name type="scientific">Coenobita clypeatus</name>
    <dbReference type="NCBI Taxonomy" id="474045"/>
    <lineage>
        <taxon>Eukaryota</taxon>
        <taxon>Metazoa</taxon>
        <taxon>Ecdysozoa</taxon>
        <taxon>Arthropoda</taxon>
        <taxon>Crustacea</taxon>
        <taxon>Multicrustacea</taxon>
        <taxon>Malacostraca</taxon>
        <taxon>Eumalacostraca</taxon>
        <taxon>Eucarida</taxon>
        <taxon>Decapoda</taxon>
        <taxon>Pleocyemata</taxon>
        <taxon>Anomura</taxon>
        <taxon>Paguroidea</taxon>
        <taxon>Coenobitidae</taxon>
        <taxon>Coenobita</taxon>
    </lineage>
</organism>
<proteinExistence type="evidence at transcript level"/>
<feature type="transmembrane region" description="Helical" evidence="13">
    <location>
        <begin position="289"/>
        <end position="307"/>
    </location>
</feature>
<keyword evidence="7" id="KW-0406">Ion transport</keyword>
<name>A0A0A8P327_9EUCA</name>
<evidence type="ECO:0000256" key="5">
    <source>
        <dbReference type="ARBA" id="ARBA00022692"/>
    </source>
</evidence>
<comment type="similarity">
    <text evidence="2">Belongs to the glutamate-gated ion channel (TC 1.A.10.1) family.</text>
</comment>
<dbReference type="SUPFAM" id="SSF53850">
    <property type="entry name" value="Periplasmic binding protein-like II"/>
    <property type="match status" value="1"/>
</dbReference>
<evidence type="ECO:0000256" key="9">
    <source>
        <dbReference type="ARBA" id="ARBA00023170"/>
    </source>
</evidence>
<evidence type="ECO:0000256" key="11">
    <source>
        <dbReference type="ARBA" id="ARBA00023286"/>
    </source>
</evidence>
<gene>
    <name evidence="16" type="primary">IR18</name>
</gene>
<keyword evidence="3" id="KW-0813">Transport</keyword>
<dbReference type="AlphaFoldDB" id="A0A0A8P327"/>
<feature type="transmembrane region" description="Helical" evidence="13">
    <location>
        <begin position="351"/>
        <end position="371"/>
    </location>
</feature>
<dbReference type="GO" id="GO:0015276">
    <property type="term" value="F:ligand-gated monoatomic ion channel activity"/>
    <property type="evidence" value="ECO:0007669"/>
    <property type="project" value="InterPro"/>
</dbReference>
<keyword evidence="11" id="KW-1071">Ligand-gated ion channel</keyword>
<dbReference type="PANTHER" id="PTHR42643">
    <property type="entry name" value="IONOTROPIC RECEPTOR 20A-RELATED"/>
    <property type="match status" value="1"/>
</dbReference>
<dbReference type="Pfam" id="PF00060">
    <property type="entry name" value="Lig_chan"/>
    <property type="match status" value="1"/>
</dbReference>
<keyword evidence="10" id="KW-0325">Glycoprotein</keyword>
<evidence type="ECO:0000256" key="10">
    <source>
        <dbReference type="ARBA" id="ARBA00023180"/>
    </source>
</evidence>
<reference evidence="16" key="1">
    <citation type="submission" date="2014-08" db="EMBL/GenBank/DDBJ databases">
        <authorList>
            <person name="Groh K."/>
        </authorList>
    </citation>
    <scope>NUCLEOTIDE SEQUENCE</scope>
    <source>
        <tissue evidence="16">Antennules</tissue>
    </source>
</reference>
<feature type="domain" description="Ionotropic glutamate receptor C-terminal" evidence="14">
    <location>
        <begin position="287"/>
        <end position="558"/>
    </location>
</feature>
<evidence type="ECO:0000256" key="1">
    <source>
        <dbReference type="ARBA" id="ARBA00004651"/>
    </source>
</evidence>
<feature type="non-terminal residue" evidence="16">
    <location>
        <position position="1"/>
    </location>
</feature>
<evidence type="ECO:0000256" key="12">
    <source>
        <dbReference type="ARBA" id="ARBA00023303"/>
    </source>
</evidence>
<dbReference type="GO" id="GO:0005886">
    <property type="term" value="C:plasma membrane"/>
    <property type="evidence" value="ECO:0007669"/>
    <property type="project" value="UniProtKB-SubCell"/>
</dbReference>
<evidence type="ECO:0000256" key="13">
    <source>
        <dbReference type="SAM" id="Phobius"/>
    </source>
</evidence>
<accession>A0A0A8P327</accession>
<dbReference type="Gene3D" id="1.10.287.70">
    <property type="match status" value="1"/>
</dbReference>
<sequence length="558" mass="63230">GVLVVLAGSVGQQDLTQGLWGDTKTNCRALIIHLDHNTNNCTDRTLRQLDEAGMWQLSDVRVVVVGDRNEVESVLLHPSLRNVASAVFMAISTKQSSESIHYLHHKAMQEEVGERVKVYRRCLYCNAGDPTVQFVRRERLDILHLSRSLIHGLARNLQGRRMNVVSVPFSPYMDYIKHDDRPGGTITPKNCVDEWLLPVISKKLNVTYNIFEEPNHGFGLATNGKFNGMMGYMQREEADFCTSAGVTDDRLQVVNFLRTYPSDLMTLVSLKPTLLPQHLALIRPFEQEVWASLLVGVVVWGVTLWVLQRAWVWATGGRAVQFITALLYGWGALLEQPPKDPSVNTSGQMLVGWWLVFCLVISTGFRSSLIAHLSVQSKTRPVEVLEDLVKADNWRWGIDAWLLKGVPRDYFSKHTHPTVQHIHKHMEAYDSDGGLRQVLKGRFSFINFHNYISIIVASRYTDKNGYTPFFVSKKGFVLVAFFGYGFRKGAPFYTQFSQVTRRLEDAGIIKFWIADVLARGVRERSAKAGLDMYPDLSTELDDNREVVLGLNHLQGAFY</sequence>
<dbReference type="EMBL" id="LN590522">
    <property type="protein sequence ID" value="CEF34384.1"/>
    <property type="molecule type" value="mRNA"/>
</dbReference>
<comment type="subcellular location">
    <subcellularLocation>
        <location evidence="1">Cell membrane</location>
        <topology evidence="1">Multi-pass membrane protein</topology>
    </subcellularLocation>
</comment>
<evidence type="ECO:0000256" key="4">
    <source>
        <dbReference type="ARBA" id="ARBA00022475"/>
    </source>
</evidence>
<keyword evidence="4" id="KW-1003">Cell membrane</keyword>
<dbReference type="Gene3D" id="3.40.190.10">
    <property type="entry name" value="Periplasmic binding protein-like II"/>
    <property type="match status" value="1"/>
</dbReference>
<feature type="domain" description="Ionotropic glutamate receptor L-glutamate and glycine-binding" evidence="15">
    <location>
        <begin position="162"/>
        <end position="269"/>
    </location>
</feature>
<keyword evidence="9 16" id="KW-0675">Receptor</keyword>
<keyword evidence="8 13" id="KW-0472">Membrane</keyword>
<evidence type="ECO:0000259" key="14">
    <source>
        <dbReference type="Pfam" id="PF00060"/>
    </source>
</evidence>
<dbReference type="InterPro" id="IPR001320">
    <property type="entry name" value="Iontro_rcpt_C"/>
</dbReference>
<dbReference type="PANTHER" id="PTHR42643:SF24">
    <property type="entry name" value="IONOTROPIC RECEPTOR 60A"/>
    <property type="match status" value="1"/>
</dbReference>
<feature type="transmembrane region" description="Helical" evidence="13">
    <location>
        <begin position="312"/>
        <end position="331"/>
    </location>
</feature>
<keyword evidence="5 13" id="KW-0812">Transmembrane</keyword>
<evidence type="ECO:0000256" key="3">
    <source>
        <dbReference type="ARBA" id="ARBA00022448"/>
    </source>
</evidence>
<keyword evidence="6 13" id="KW-1133">Transmembrane helix</keyword>
<evidence type="ECO:0000313" key="16">
    <source>
        <dbReference type="EMBL" id="CEF34384.1"/>
    </source>
</evidence>
<dbReference type="InterPro" id="IPR052192">
    <property type="entry name" value="Insect_Ionotropic_Sensory_Rcpt"/>
</dbReference>
<evidence type="ECO:0000259" key="15">
    <source>
        <dbReference type="Pfam" id="PF10613"/>
    </source>
</evidence>
<dbReference type="InterPro" id="IPR019594">
    <property type="entry name" value="Glu/Gly-bd"/>
</dbReference>
<dbReference type="GO" id="GO:0050906">
    <property type="term" value="P:detection of stimulus involved in sensory perception"/>
    <property type="evidence" value="ECO:0007669"/>
    <property type="project" value="UniProtKB-ARBA"/>
</dbReference>
<evidence type="ECO:0000256" key="6">
    <source>
        <dbReference type="ARBA" id="ARBA00022989"/>
    </source>
</evidence>
<reference evidence="16" key="2">
    <citation type="submission" date="2015-01" db="EMBL/GenBank/DDBJ databases">
        <title>Expression of ionotropic receptors in terrestrial hermit crabs olfactory sensory neurons.</title>
        <authorList>
            <person name="Groh-Lunow K.C."/>
            <person name="Getahun M.N."/>
            <person name="Stensmyr M.C."/>
            <person name="Grosse-Wilde E."/>
            <person name="Hansson B.S."/>
        </authorList>
    </citation>
    <scope>NUCLEOTIDE SEQUENCE</scope>
    <source>
        <tissue evidence="16">Antennules</tissue>
    </source>
</reference>
<dbReference type="Pfam" id="PF10613">
    <property type="entry name" value="Lig_chan-Glu_bd"/>
    <property type="match status" value="1"/>
</dbReference>
<evidence type="ECO:0000256" key="2">
    <source>
        <dbReference type="ARBA" id="ARBA00008685"/>
    </source>
</evidence>
<keyword evidence="12" id="KW-0407">Ion channel</keyword>
<protein>
    <submittedName>
        <fullName evidence="16">Variant Ionotropic Glutamate Receptor</fullName>
    </submittedName>
</protein>
<evidence type="ECO:0000256" key="8">
    <source>
        <dbReference type="ARBA" id="ARBA00023136"/>
    </source>
</evidence>
<evidence type="ECO:0000256" key="7">
    <source>
        <dbReference type="ARBA" id="ARBA00023065"/>
    </source>
</evidence>